<proteinExistence type="predicted"/>
<dbReference type="Pfam" id="PF24346">
    <property type="entry name" value="DUF7507"/>
    <property type="match status" value="1"/>
</dbReference>
<reference evidence="2" key="1">
    <citation type="submission" date="2023-11" db="EMBL/GenBank/DDBJ databases">
        <title>Scrofimicrobium hongkongense sp. nov., isolated from a patient with peritonitis.</title>
        <authorList>
            <person name="Lao H.Y."/>
            <person name="Wong A.Y.P."/>
            <person name="Ng T.L."/>
            <person name="Wong R.Y.L."/>
            <person name="Yau M.C.Y."/>
            <person name="Lam J.Y.W."/>
            <person name="Siu G.K.H."/>
        </authorList>
    </citation>
    <scope>NUCLEOTIDE SEQUENCE</scope>
    <source>
        <strain evidence="2">R131</strain>
    </source>
</reference>
<dbReference type="RefSeq" id="WP_350258983.1">
    <property type="nucleotide sequence ID" value="NZ_CP138335.1"/>
</dbReference>
<dbReference type="InterPro" id="IPR055354">
    <property type="entry name" value="DUF7507"/>
</dbReference>
<dbReference type="AlphaFoldDB" id="A0AAU7V911"/>
<name>A0AAU7V911_9ACTO</name>
<evidence type="ECO:0000313" key="2">
    <source>
        <dbReference type="EMBL" id="XBW08783.1"/>
    </source>
</evidence>
<accession>A0AAU7V911</accession>
<organism evidence="2">
    <name type="scientific">Scrofimicrobium appendicitidis</name>
    <dbReference type="NCBI Taxonomy" id="3079930"/>
    <lineage>
        <taxon>Bacteria</taxon>
        <taxon>Bacillati</taxon>
        <taxon>Actinomycetota</taxon>
        <taxon>Actinomycetes</taxon>
        <taxon>Actinomycetales</taxon>
        <taxon>Actinomycetaceae</taxon>
        <taxon>Scrofimicrobium</taxon>
    </lineage>
</organism>
<gene>
    <name evidence="2" type="ORF">SAC06_04300</name>
</gene>
<feature type="domain" description="DUF7507" evidence="1">
    <location>
        <begin position="34"/>
        <end position="120"/>
    </location>
</feature>
<evidence type="ECO:0000259" key="1">
    <source>
        <dbReference type="Pfam" id="PF24346"/>
    </source>
</evidence>
<sequence length="137" mass="14777">MTDAPTLTVGDFGAPALQRSQLGLSLQLRADPGALSTPVQLGEALTYTLELTNLDNRPAEDLTVTIFPSELSEAVHLWPTSSRSLVPGQTEQFTLPYRIAHADLAQRQVTCRASWAATVTGQRFEAEPVELTLSLAS</sequence>
<dbReference type="KEGG" id="sapp:SAC06_04300"/>
<protein>
    <recommendedName>
        <fullName evidence="1">DUF7507 domain-containing protein</fullName>
    </recommendedName>
</protein>
<dbReference type="EMBL" id="CP138335">
    <property type="protein sequence ID" value="XBW08783.1"/>
    <property type="molecule type" value="Genomic_DNA"/>
</dbReference>